<dbReference type="CDD" id="cd06661">
    <property type="entry name" value="GGCT_like"/>
    <property type="match status" value="1"/>
</dbReference>
<dbReference type="AlphaFoldDB" id="A0ABD5X4Y0"/>
<feature type="domain" description="Gamma-glutamylcyclotransferase AIG2-like" evidence="1">
    <location>
        <begin position="3"/>
        <end position="91"/>
    </location>
</feature>
<name>A0ABD5X4Y0_9EURY</name>
<proteinExistence type="predicted"/>
<evidence type="ECO:0000313" key="3">
    <source>
        <dbReference type="Proteomes" id="UP001596414"/>
    </source>
</evidence>
<evidence type="ECO:0000259" key="1">
    <source>
        <dbReference type="Pfam" id="PF06094"/>
    </source>
</evidence>
<dbReference type="EMBL" id="JBHSZQ010000020">
    <property type="protein sequence ID" value="MFC7126263.1"/>
    <property type="molecule type" value="Genomic_DNA"/>
</dbReference>
<comment type="caution">
    <text evidence="2">The sequence shown here is derived from an EMBL/GenBank/DDBJ whole genome shotgun (WGS) entry which is preliminary data.</text>
</comment>
<dbReference type="SUPFAM" id="SSF110857">
    <property type="entry name" value="Gamma-glutamyl cyclotransferase-like"/>
    <property type="match status" value="1"/>
</dbReference>
<dbReference type="InterPro" id="IPR013024">
    <property type="entry name" value="GGCT-like"/>
</dbReference>
<dbReference type="InterPro" id="IPR036568">
    <property type="entry name" value="GGCT-like_sf"/>
</dbReference>
<dbReference type="RefSeq" id="WP_267635816.1">
    <property type="nucleotide sequence ID" value="NZ_JAODIY010000001.1"/>
</dbReference>
<dbReference type="Proteomes" id="UP001596414">
    <property type="component" value="Unassembled WGS sequence"/>
</dbReference>
<sequence>MECFVYGTLTDRETAATVLDSFEYRESATLSGLERVDGEYPTLAPGESVTGRILETDEVAALDRYEGVDRDLYVRLSVPLETGGFVETYVGDPEALDAPAEWPGDGSFEERVRAHLDENEVLVRAE</sequence>
<dbReference type="Pfam" id="PF06094">
    <property type="entry name" value="GGACT"/>
    <property type="match status" value="1"/>
</dbReference>
<gene>
    <name evidence="2" type="ORF">ACFQJ7_09490</name>
</gene>
<dbReference type="Gene3D" id="3.10.490.10">
    <property type="entry name" value="Gamma-glutamyl cyclotransferase-like"/>
    <property type="match status" value="1"/>
</dbReference>
<reference evidence="2 3" key="1">
    <citation type="journal article" date="2014" name="Int. J. Syst. Evol. Microbiol.">
        <title>Complete genome sequence of Corynebacterium casei LMG S-19264T (=DSM 44701T), isolated from a smear-ripened cheese.</title>
        <authorList>
            <consortium name="US DOE Joint Genome Institute (JGI-PGF)"/>
            <person name="Walter F."/>
            <person name="Albersmeier A."/>
            <person name="Kalinowski J."/>
            <person name="Ruckert C."/>
        </authorList>
    </citation>
    <scope>NUCLEOTIDE SEQUENCE [LARGE SCALE GENOMIC DNA]</scope>
    <source>
        <strain evidence="2 3">CGMCC 4.7215</strain>
    </source>
</reference>
<evidence type="ECO:0000313" key="2">
    <source>
        <dbReference type="EMBL" id="MFC7126263.1"/>
    </source>
</evidence>
<dbReference type="InterPro" id="IPR009288">
    <property type="entry name" value="AIG2-like_dom"/>
</dbReference>
<protein>
    <submittedName>
        <fullName evidence="2">Gamma-glutamylcyclotransferase</fullName>
    </submittedName>
</protein>
<accession>A0ABD5X4Y0</accession>
<organism evidence="2 3">
    <name type="scientific">Halovenus rubra</name>
    <dbReference type="NCBI Taxonomy" id="869890"/>
    <lineage>
        <taxon>Archaea</taxon>
        <taxon>Methanobacteriati</taxon>
        <taxon>Methanobacteriota</taxon>
        <taxon>Stenosarchaea group</taxon>
        <taxon>Halobacteria</taxon>
        <taxon>Halobacteriales</taxon>
        <taxon>Haloarculaceae</taxon>
        <taxon>Halovenus</taxon>
    </lineage>
</organism>